<organism evidence="1 2">
    <name type="scientific">Streptantibioticus silvisoli</name>
    <dbReference type="NCBI Taxonomy" id="2705255"/>
    <lineage>
        <taxon>Bacteria</taxon>
        <taxon>Bacillati</taxon>
        <taxon>Actinomycetota</taxon>
        <taxon>Actinomycetes</taxon>
        <taxon>Kitasatosporales</taxon>
        <taxon>Streptomycetaceae</taxon>
        <taxon>Streptantibioticus</taxon>
    </lineage>
</organism>
<gene>
    <name evidence="1" type="ORF">POF43_024215</name>
</gene>
<sequence>MGTNTIVGEWLERCTKRPPSNVIGRVAKQIKNLLDDRIHPDDIRRGVANWMVKGADPSSIPSFVNQAMNAGGPRGNVIDIDSGQPLPGTDTTVSGWAAVAASFDKDSA</sequence>
<dbReference type="RefSeq" id="WP_282704747.1">
    <property type="nucleotide sequence ID" value="NZ_JAAGKO020000040.1"/>
</dbReference>
<dbReference type="Proteomes" id="UP001156398">
    <property type="component" value="Unassembled WGS sequence"/>
</dbReference>
<reference evidence="1 2" key="1">
    <citation type="submission" date="2023-05" db="EMBL/GenBank/DDBJ databases">
        <title>Streptantibioticus silvisoli sp. nov., acidotolerant actinomycetes 1 from pine litter.</title>
        <authorList>
            <person name="Swiecimska M."/>
            <person name="Golinska P."/>
            <person name="Sangal V."/>
            <person name="Wachnowicz B."/>
            <person name="Goodfellow M."/>
        </authorList>
    </citation>
    <scope>NUCLEOTIDE SEQUENCE [LARGE SCALE GENOMIC DNA]</scope>
    <source>
        <strain evidence="1 2">SL54</strain>
    </source>
</reference>
<accession>A0ABT6W4X7</accession>
<comment type="caution">
    <text evidence="1">The sequence shown here is derived from an EMBL/GenBank/DDBJ whole genome shotgun (WGS) entry which is preliminary data.</text>
</comment>
<protein>
    <submittedName>
        <fullName evidence="1">Uncharacterized protein</fullName>
    </submittedName>
</protein>
<evidence type="ECO:0000313" key="1">
    <source>
        <dbReference type="EMBL" id="MDI5965795.1"/>
    </source>
</evidence>
<name>A0ABT6W4X7_9ACTN</name>
<proteinExistence type="predicted"/>
<dbReference type="EMBL" id="JAAGKO020000040">
    <property type="protein sequence ID" value="MDI5965795.1"/>
    <property type="molecule type" value="Genomic_DNA"/>
</dbReference>
<keyword evidence="2" id="KW-1185">Reference proteome</keyword>
<evidence type="ECO:0000313" key="2">
    <source>
        <dbReference type="Proteomes" id="UP001156398"/>
    </source>
</evidence>